<evidence type="ECO:0000313" key="3">
    <source>
        <dbReference type="EMBL" id="KAG6939862.1"/>
    </source>
</evidence>
<gene>
    <name evidence="3" type="ORF">G0U57_021845</name>
</gene>
<keyword evidence="4" id="KW-1185">Reference proteome</keyword>
<proteinExistence type="predicted"/>
<evidence type="ECO:0000256" key="1">
    <source>
        <dbReference type="SAM" id="MobiDB-lite"/>
    </source>
</evidence>
<keyword evidence="2" id="KW-0812">Transmembrane</keyword>
<evidence type="ECO:0000256" key="2">
    <source>
        <dbReference type="SAM" id="Phobius"/>
    </source>
</evidence>
<feature type="transmembrane region" description="Helical" evidence="2">
    <location>
        <begin position="20"/>
        <end position="43"/>
    </location>
</feature>
<comment type="caution">
    <text evidence="3">The sequence shown here is derived from an EMBL/GenBank/DDBJ whole genome shotgun (WGS) entry which is preliminary data.</text>
</comment>
<dbReference type="EMBL" id="JAHGAV010000009">
    <property type="protein sequence ID" value="KAG6939862.1"/>
    <property type="molecule type" value="Genomic_DNA"/>
</dbReference>
<sequence length="97" mass="10592">SFMVAGDQLEPPFVYPSFPGYAVAIVMCGLVIIAIPVVALLYLNSGLFGWRDKAIIQGGRDHEAGTQTFELDNQGFRSTIEEDDGRHSYTPTKPASE</sequence>
<name>A0A8T1TEG9_CHESE</name>
<dbReference type="AlphaFoldDB" id="A0A8T1TEG9"/>
<dbReference type="OrthoDB" id="10070537at2759"/>
<evidence type="ECO:0000313" key="4">
    <source>
        <dbReference type="Proteomes" id="UP000765507"/>
    </source>
</evidence>
<feature type="non-terminal residue" evidence="3">
    <location>
        <position position="97"/>
    </location>
</feature>
<protein>
    <submittedName>
        <fullName evidence="3">Uncharacterized protein</fullName>
    </submittedName>
</protein>
<keyword evidence="2" id="KW-0472">Membrane</keyword>
<reference evidence="3 4" key="1">
    <citation type="journal article" date="2020" name="G3 (Bethesda)">
        <title>Draft Genome of the Common Snapping Turtle, Chelydra serpentina, a Model for Phenotypic Plasticity in Reptiles.</title>
        <authorList>
            <person name="Das D."/>
            <person name="Singh S.K."/>
            <person name="Bierstedt J."/>
            <person name="Erickson A."/>
            <person name="Galli G.L.J."/>
            <person name="Crossley D.A. 2nd"/>
            <person name="Rhen T."/>
        </authorList>
    </citation>
    <scope>NUCLEOTIDE SEQUENCE [LARGE SCALE GENOMIC DNA]</scope>
    <source>
        <strain evidence="3">KW</strain>
    </source>
</reference>
<keyword evidence="2" id="KW-1133">Transmembrane helix</keyword>
<dbReference type="Proteomes" id="UP000765507">
    <property type="component" value="Unassembled WGS sequence"/>
</dbReference>
<feature type="region of interest" description="Disordered" evidence="1">
    <location>
        <begin position="77"/>
        <end position="97"/>
    </location>
</feature>
<accession>A0A8T1TEG9</accession>
<organism evidence="3 4">
    <name type="scientific">Chelydra serpentina</name>
    <name type="common">Snapping turtle</name>
    <name type="synonym">Testudo serpentina</name>
    <dbReference type="NCBI Taxonomy" id="8475"/>
    <lineage>
        <taxon>Eukaryota</taxon>
        <taxon>Metazoa</taxon>
        <taxon>Chordata</taxon>
        <taxon>Craniata</taxon>
        <taxon>Vertebrata</taxon>
        <taxon>Euteleostomi</taxon>
        <taxon>Archelosauria</taxon>
        <taxon>Testudinata</taxon>
        <taxon>Testudines</taxon>
        <taxon>Cryptodira</taxon>
        <taxon>Durocryptodira</taxon>
        <taxon>Americhelydia</taxon>
        <taxon>Chelydroidea</taxon>
        <taxon>Chelydridae</taxon>
        <taxon>Chelydra</taxon>
    </lineage>
</organism>